<gene>
    <name evidence="3" type="ORF">E3T53_03630</name>
</gene>
<protein>
    <submittedName>
        <fullName evidence="3">DUF4396 domain-containing protein</fullName>
    </submittedName>
</protein>
<dbReference type="AlphaFoldDB" id="A0A4Y8KSK1"/>
<keyword evidence="1" id="KW-0472">Membrane</keyword>
<evidence type="ECO:0000256" key="1">
    <source>
        <dbReference type="SAM" id="Phobius"/>
    </source>
</evidence>
<proteinExistence type="predicted"/>
<sequence>MRYMAGASYSKSLRMTFLPDLLSMNLLMTGMLLTTRFSMRQVAGGDDPARSEFWFIMSMALIVGFAFAYPIN</sequence>
<dbReference type="Proteomes" id="UP000298218">
    <property type="component" value="Unassembled WGS sequence"/>
</dbReference>
<dbReference type="EMBL" id="SOHQ01000012">
    <property type="protein sequence ID" value="TFD81079.1"/>
    <property type="molecule type" value="Genomic_DNA"/>
</dbReference>
<keyword evidence="4" id="KW-1185">Reference proteome</keyword>
<feature type="domain" description="DUF4396" evidence="2">
    <location>
        <begin position="2"/>
        <end position="72"/>
    </location>
</feature>
<name>A0A4Y8KSK1_9MICO</name>
<keyword evidence="1" id="KW-1133">Transmembrane helix</keyword>
<dbReference type="Pfam" id="PF14342">
    <property type="entry name" value="DUF4396"/>
    <property type="match status" value="1"/>
</dbReference>
<accession>A0A4Y8KSK1</accession>
<feature type="transmembrane region" description="Helical" evidence="1">
    <location>
        <begin position="53"/>
        <end position="71"/>
    </location>
</feature>
<dbReference type="OrthoDB" id="1495425at2"/>
<dbReference type="InterPro" id="IPR025509">
    <property type="entry name" value="DUF4396"/>
</dbReference>
<organism evidence="3 4">
    <name type="scientific">Cryobacterium psychrophilum</name>
    <dbReference type="NCBI Taxonomy" id="41988"/>
    <lineage>
        <taxon>Bacteria</taxon>
        <taxon>Bacillati</taxon>
        <taxon>Actinomycetota</taxon>
        <taxon>Actinomycetes</taxon>
        <taxon>Micrococcales</taxon>
        <taxon>Microbacteriaceae</taxon>
        <taxon>Cryobacterium</taxon>
    </lineage>
</organism>
<evidence type="ECO:0000313" key="4">
    <source>
        <dbReference type="Proteomes" id="UP000298218"/>
    </source>
</evidence>
<evidence type="ECO:0000259" key="2">
    <source>
        <dbReference type="Pfam" id="PF14342"/>
    </source>
</evidence>
<reference evidence="3 4" key="1">
    <citation type="submission" date="2019-03" db="EMBL/GenBank/DDBJ databases">
        <title>Genomics of glacier-inhabiting Cryobacterium strains.</title>
        <authorList>
            <person name="Liu Q."/>
            <person name="Xin Y.-H."/>
        </authorList>
    </citation>
    <scope>NUCLEOTIDE SEQUENCE [LARGE SCALE GENOMIC DNA]</scope>
    <source>
        <strain evidence="3 4">CGMCC 1.4292</strain>
    </source>
</reference>
<evidence type="ECO:0000313" key="3">
    <source>
        <dbReference type="EMBL" id="TFD81079.1"/>
    </source>
</evidence>
<comment type="caution">
    <text evidence="3">The sequence shown here is derived from an EMBL/GenBank/DDBJ whole genome shotgun (WGS) entry which is preliminary data.</text>
</comment>
<keyword evidence="1" id="KW-0812">Transmembrane</keyword>
<feature type="transmembrane region" description="Helical" evidence="1">
    <location>
        <begin position="12"/>
        <end position="33"/>
    </location>
</feature>